<dbReference type="SUPFAM" id="SSF49313">
    <property type="entry name" value="Cadherin-like"/>
    <property type="match status" value="1"/>
</dbReference>
<comment type="caution">
    <text evidence="1">The sequence shown here is derived from an EMBL/GenBank/DDBJ whole genome shotgun (WGS) entry which is preliminary data.</text>
</comment>
<organism evidence="1 3">
    <name type="scientific">Rotaria magnacalcarata</name>
    <dbReference type="NCBI Taxonomy" id="392030"/>
    <lineage>
        <taxon>Eukaryota</taxon>
        <taxon>Metazoa</taxon>
        <taxon>Spiralia</taxon>
        <taxon>Gnathifera</taxon>
        <taxon>Rotifera</taxon>
        <taxon>Eurotatoria</taxon>
        <taxon>Bdelloidea</taxon>
        <taxon>Philodinida</taxon>
        <taxon>Philodinidae</taxon>
        <taxon>Rotaria</taxon>
    </lineage>
</organism>
<name>A0A8S2SD32_9BILA</name>
<dbReference type="Gene3D" id="2.60.40.60">
    <property type="entry name" value="Cadherins"/>
    <property type="match status" value="1"/>
</dbReference>
<dbReference type="EMBL" id="CAJOBH010286951">
    <property type="protein sequence ID" value="CAF5176405.1"/>
    <property type="molecule type" value="Genomic_DNA"/>
</dbReference>
<sequence length="73" mass="8346">DVNDNYPVFIWPDSNEIRHILSDDHSQRIDSNNPLSQFLTDIVVQDDDIGNNSLIQLIISKNDLFYIGSNNSL</sequence>
<reference evidence="1" key="1">
    <citation type="submission" date="2021-02" db="EMBL/GenBank/DDBJ databases">
        <authorList>
            <person name="Nowell W R."/>
        </authorList>
    </citation>
    <scope>NUCLEOTIDE SEQUENCE</scope>
</reference>
<gene>
    <name evidence="2" type="ORF">BYL167_LOCUS78275</name>
    <name evidence="1" type="ORF">GIL414_LOCUS22528</name>
</gene>
<feature type="non-terminal residue" evidence="1">
    <location>
        <position position="1"/>
    </location>
</feature>
<dbReference type="Proteomes" id="UP000681967">
    <property type="component" value="Unassembled WGS sequence"/>
</dbReference>
<dbReference type="InterPro" id="IPR015919">
    <property type="entry name" value="Cadherin-like_sf"/>
</dbReference>
<proteinExistence type="predicted"/>
<protein>
    <submittedName>
        <fullName evidence="1">Uncharacterized protein</fullName>
    </submittedName>
</protein>
<feature type="non-terminal residue" evidence="1">
    <location>
        <position position="73"/>
    </location>
</feature>
<dbReference type="GO" id="GO:0005509">
    <property type="term" value="F:calcium ion binding"/>
    <property type="evidence" value="ECO:0007669"/>
    <property type="project" value="InterPro"/>
</dbReference>
<dbReference type="Proteomes" id="UP000681720">
    <property type="component" value="Unassembled WGS sequence"/>
</dbReference>
<dbReference type="AlphaFoldDB" id="A0A8S2SD32"/>
<dbReference type="GO" id="GO:0016020">
    <property type="term" value="C:membrane"/>
    <property type="evidence" value="ECO:0007669"/>
    <property type="project" value="InterPro"/>
</dbReference>
<accession>A0A8S2SD32</accession>
<dbReference type="EMBL" id="CAJOBJ010022535">
    <property type="protein sequence ID" value="CAF4223926.1"/>
    <property type="molecule type" value="Genomic_DNA"/>
</dbReference>
<evidence type="ECO:0000313" key="1">
    <source>
        <dbReference type="EMBL" id="CAF4223926.1"/>
    </source>
</evidence>
<evidence type="ECO:0000313" key="3">
    <source>
        <dbReference type="Proteomes" id="UP000681720"/>
    </source>
</evidence>
<evidence type="ECO:0000313" key="2">
    <source>
        <dbReference type="EMBL" id="CAF5176405.1"/>
    </source>
</evidence>